<organism evidence="2 3">
    <name type="scientific">Georgenia faecalis</name>
    <dbReference type="NCBI Taxonomy" id="2483799"/>
    <lineage>
        <taxon>Bacteria</taxon>
        <taxon>Bacillati</taxon>
        <taxon>Actinomycetota</taxon>
        <taxon>Actinomycetes</taxon>
        <taxon>Micrococcales</taxon>
        <taxon>Bogoriellaceae</taxon>
        <taxon>Georgenia</taxon>
    </lineage>
</organism>
<keyword evidence="1" id="KW-1133">Transmembrane helix</keyword>
<evidence type="ECO:0000313" key="3">
    <source>
        <dbReference type="Proteomes" id="UP001595955"/>
    </source>
</evidence>
<evidence type="ECO:0000313" key="2">
    <source>
        <dbReference type="EMBL" id="MFC4554142.1"/>
    </source>
</evidence>
<accession>A0ABV9D709</accession>
<evidence type="ECO:0008006" key="4">
    <source>
        <dbReference type="Google" id="ProtNLM"/>
    </source>
</evidence>
<keyword evidence="1" id="KW-0472">Membrane</keyword>
<feature type="transmembrane region" description="Helical" evidence="1">
    <location>
        <begin position="48"/>
        <end position="68"/>
    </location>
</feature>
<proteinExistence type="predicted"/>
<protein>
    <recommendedName>
        <fullName evidence="4">PH domain-containing protein</fullName>
    </recommendedName>
</protein>
<reference evidence="3" key="1">
    <citation type="journal article" date="2019" name="Int. J. Syst. Evol. Microbiol.">
        <title>The Global Catalogue of Microorganisms (GCM) 10K type strain sequencing project: providing services to taxonomists for standard genome sequencing and annotation.</title>
        <authorList>
            <consortium name="The Broad Institute Genomics Platform"/>
            <consortium name="The Broad Institute Genome Sequencing Center for Infectious Disease"/>
            <person name="Wu L."/>
            <person name="Ma J."/>
        </authorList>
    </citation>
    <scope>NUCLEOTIDE SEQUENCE [LARGE SCALE GENOMIC DNA]</scope>
    <source>
        <strain evidence="3">JCM 3369</strain>
    </source>
</reference>
<dbReference type="EMBL" id="JBHSGF010000002">
    <property type="protein sequence ID" value="MFC4554142.1"/>
    <property type="molecule type" value="Genomic_DNA"/>
</dbReference>
<keyword evidence="1" id="KW-0812">Transmembrane</keyword>
<name>A0ABV9D709_9MICO</name>
<dbReference type="Proteomes" id="UP001595955">
    <property type="component" value="Unassembled WGS sequence"/>
</dbReference>
<sequence length="155" mass="17112">MRLSFRPAVPGVTVLRPQRRITAVDAVGLLLLMSAGLVLALWPEALSGEPFLALGLVALAACFVYRWWPRRSVELHDDALVIRRFQQRWVPYGEITAVTGDVPGALRASTRLRIERRTGRPIRLPVLAVPVPEAHAFIVARAGLDARVPRTRPAA</sequence>
<keyword evidence="3" id="KW-1185">Reference proteome</keyword>
<evidence type="ECO:0000256" key="1">
    <source>
        <dbReference type="SAM" id="Phobius"/>
    </source>
</evidence>
<feature type="transmembrane region" description="Helical" evidence="1">
    <location>
        <begin position="21"/>
        <end position="42"/>
    </location>
</feature>
<gene>
    <name evidence="2" type="ORF">ACFO3F_02680</name>
</gene>
<comment type="caution">
    <text evidence="2">The sequence shown here is derived from an EMBL/GenBank/DDBJ whole genome shotgun (WGS) entry which is preliminary data.</text>
</comment>
<dbReference type="RefSeq" id="WP_122824687.1">
    <property type="nucleotide sequence ID" value="NZ_CP033325.1"/>
</dbReference>